<feature type="glycosylation site" description="N-linked (GlcNAc...) asparagine" evidence="8">
    <location>
        <position position="355"/>
    </location>
</feature>
<evidence type="ECO:0000256" key="4">
    <source>
        <dbReference type="ARBA" id="ARBA00023157"/>
    </source>
</evidence>
<reference evidence="12 13" key="1">
    <citation type="submission" date="2024-01" db="EMBL/GenBank/DDBJ databases">
        <authorList>
            <person name="Alioto T."/>
            <person name="Alioto T."/>
            <person name="Gomez Garrido J."/>
        </authorList>
    </citation>
    <scope>NUCLEOTIDE SEQUENCE [LARGE SCALE GENOMIC DNA]</scope>
</reference>
<keyword evidence="3 10" id="KW-0378">Hydrolase</keyword>
<dbReference type="Pfam" id="PF01630">
    <property type="entry name" value="Glyco_hydro_56"/>
    <property type="match status" value="1"/>
</dbReference>
<dbReference type="PRINTS" id="PR00846">
    <property type="entry name" value="GLHYDRLASE56"/>
</dbReference>
<dbReference type="GO" id="GO:0030214">
    <property type="term" value="P:hyaluronan catabolic process"/>
    <property type="evidence" value="ECO:0007669"/>
    <property type="project" value="TreeGrafter"/>
</dbReference>
<keyword evidence="11" id="KW-0732">Signal</keyword>
<feature type="signal peptide" evidence="11">
    <location>
        <begin position="1"/>
        <end position="23"/>
    </location>
</feature>
<evidence type="ECO:0000256" key="2">
    <source>
        <dbReference type="ARBA" id="ARBA00008871"/>
    </source>
</evidence>
<feature type="disulfide bond" evidence="9">
    <location>
        <begin position="48"/>
        <end position="338"/>
    </location>
</feature>
<dbReference type="Gene3D" id="3.20.20.70">
    <property type="entry name" value="Aldolase class I"/>
    <property type="match status" value="1"/>
</dbReference>
<dbReference type="EMBL" id="CAWUFR010000268">
    <property type="protein sequence ID" value="CAK6974688.1"/>
    <property type="molecule type" value="Genomic_DNA"/>
</dbReference>
<evidence type="ECO:0000256" key="10">
    <source>
        <dbReference type="RuleBase" id="RU610713"/>
    </source>
</evidence>
<feature type="disulfide bond" evidence="9">
    <location>
        <begin position="423"/>
        <end position="429"/>
    </location>
</feature>
<evidence type="ECO:0000256" key="9">
    <source>
        <dbReference type="PIRSR" id="PIRSR038193-3"/>
    </source>
</evidence>
<dbReference type="AlphaFoldDB" id="A0AAV1PTQ8"/>
<feature type="active site" description="Proton donor" evidence="7">
    <location>
        <position position="134"/>
    </location>
</feature>
<organism evidence="12 13">
    <name type="scientific">Scomber scombrus</name>
    <name type="common">Atlantic mackerel</name>
    <name type="synonym">Scomber vernalis</name>
    <dbReference type="NCBI Taxonomy" id="13677"/>
    <lineage>
        <taxon>Eukaryota</taxon>
        <taxon>Metazoa</taxon>
        <taxon>Chordata</taxon>
        <taxon>Craniata</taxon>
        <taxon>Vertebrata</taxon>
        <taxon>Euteleostomi</taxon>
        <taxon>Actinopterygii</taxon>
        <taxon>Neopterygii</taxon>
        <taxon>Teleostei</taxon>
        <taxon>Neoteleostei</taxon>
        <taxon>Acanthomorphata</taxon>
        <taxon>Pelagiaria</taxon>
        <taxon>Scombriformes</taxon>
        <taxon>Scombridae</taxon>
        <taxon>Scomber</taxon>
    </lineage>
</organism>
<protein>
    <recommendedName>
        <fullName evidence="10">Hyaluronidase</fullName>
        <ecNumber evidence="10">3.2.1.35</ecNumber>
    </recommendedName>
</protein>
<dbReference type="PANTHER" id="PTHR11769">
    <property type="entry name" value="HYALURONIDASE"/>
    <property type="match status" value="1"/>
</dbReference>
<evidence type="ECO:0000256" key="8">
    <source>
        <dbReference type="PIRSR" id="PIRSR038193-2"/>
    </source>
</evidence>
<accession>A0AAV1PTQ8</accession>
<evidence type="ECO:0000313" key="13">
    <source>
        <dbReference type="Proteomes" id="UP001314229"/>
    </source>
</evidence>
<feature type="disulfide bond" evidence="9">
    <location>
        <begin position="363"/>
        <end position="374"/>
    </location>
</feature>
<evidence type="ECO:0000256" key="3">
    <source>
        <dbReference type="ARBA" id="ARBA00022801"/>
    </source>
</evidence>
<dbReference type="InterPro" id="IPR017853">
    <property type="entry name" value="GH"/>
</dbReference>
<evidence type="ECO:0000256" key="1">
    <source>
        <dbReference type="ARBA" id="ARBA00000251"/>
    </source>
</evidence>
<comment type="caution">
    <text evidence="12">The sequence shown here is derived from an EMBL/GenBank/DDBJ whole genome shotgun (WGS) entry which is preliminary data.</text>
</comment>
<dbReference type="EC" id="3.2.1.35" evidence="10"/>
<keyword evidence="13" id="KW-1185">Reference proteome</keyword>
<name>A0AAV1PTQ8_SCOSC</name>
<evidence type="ECO:0000256" key="11">
    <source>
        <dbReference type="SAM" id="SignalP"/>
    </source>
</evidence>
<keyword evidence="4 9" id="KW-1015">Disulfide bond</keyword>
<evidence type="ECO:0000256" key="6">
    <source>
        <dbReference type="PIRNR" id="PIRNR038193"/>
    </source>
</evidence>
<dbReference type="Proteomes" id="UP001314229">
    <property type="component" value="Unassembled WGS sequence"/>
</dbReference>
<dbReference type="SUPFAM" id="SSF51445">
    <property type="entry name" value="(Trans)glycosidases"/>
    <property type="match status" value="1"/>
</dbReference>
<dbReference type="GO" id="GO:0001669">
    <property type="term" value="C:acrosomal vesicle"/>
    <property type="evidence" value="ECO:0007669"/>
    <property type="project" value="TreeGrafter"/>
</dbReference>
<dbReference type="GO" id="GO:0004415">
    <property type="term" value="F:hyalurononglucosaminidase activity"/>
    <property type="evidence" value="ECO:0007669"/>
    <property type="project" value="UniProtKB-UniRule"/>
</dbReference>
<dbReference type="GO" id="GO:0005975">
    <property type="term" value="P:carbohydrate metabolic process"/>
    <property type="evidence" value="ECO:0007669"/>
    <property type="project" value="UniProtKB-UniRule"/>
</dbReference>
<evidence type="ECO:0000256" key="7">
    <source>
        <dbReference type="PIRSR" id="PIRSR038193-1"/>
    </source>
</evidence>
<evidence type="ECO:0000313" key="12">
    <source>
        <dbReference type="EMBL" id="CAK6974688.1"/>
    </source>
</evidence>
<comment type="similarity">
    <text evidence="2 6 10">Belongs to the glycosyl hydrolase 56 family.</text>
</comment>
<sequence length="444" mass="49869">MMAPPFLSCLTLIIIGPITAVYALPPTEGPLMQDYPFVAIWNAPTNVCQRLQIPLDTAALQAVTTPATVPGQFLTLLYEERLGLYPKVGSQHTLYNGGVPQSGNLTKHLAKARHQIDKVISQDSAPGLAVIDWESWRPLWDQNWGSKRVYKKLSIARALQTAPFLSDRTIAKLAKKQFQQAGRNFMEKTIDLGVCERPSRLWGFYLFPDCFNYDWNKSTYTGKCSATTQEQNNQMLWLWQHSTALFPSIYLHQSLKNSPRAALYVRYRIQEALRVAALPNRAYTVPVYVYSRILYRDQTQNFQTETDLVNTVGESAALGAAGVIMWGGSRDYNNKASCQALSEYLTSTFDPYIANVTAAAKLCSQVLCQSKGRCVRKDFNSGHFLHLNSAFFKIVRTDRKYVVIGVPPAADLKAWSDNFTCQCYTGNRCSPQLTPQTTIWVSSV</sequence>
<feature type="chain" id="PRO_5043572829" description="Hyaluronidase" evidence="11">
    <location>
        <begin position="24"/>
        <end position="444"/>
    </location>
</feature>
<dbReference type="InterPro" id="IPR013785">
    <property type="entry name" value="Aldolase_TIM"/>
</dbReference>
<feature type="disulfide bond" evidence="9">
    <location>
        <begin position="368"/>
        <end position="421"/>
    </location>
</feature>
<proteinExistence type="inferred from homology"/>
<gene>
    <name evidence="12" type="ORF">FSCOSCO3_A008533</name>
</gene>
<comment type="catalytic activity">
    <reaction evidence="1 10">
        <text>Random hydrolysis of (1-&gt;4)-linkages between N-acetyl-beta-D-glucosamine and D-glucuronate residues in hyaluronate.</text>
        <dbReference type="EC" id="3.2.1.35"/>
    </reaction>
</comment>
<evidence type="ECO:0000256" key="5">
    <source>
        <dbReference type="ARBA" id="ARBA00023295"/>
    </source>
</evidence>
<dbReference type="FunFam" id="3.20.20.70:FF:000065">
    <property type="entry name" value="Hyaluronidase"/>
    <property type="match status" value="1"/>
</dbReference>
<dbReference type="InterPro" id="IPR018155">
    <property type="entry name" value="Hyaluronidase"/>
</dbReference>
<feature type="disulfide bond" evidence="9">
    <location>
        <begin position="210"/>
        <end position="224"/>
    </location>
</feature>
<dbReference type="PANTHER" id="PTHR11769:SF20">
    <property type="entry name" value="HYALURONIDASE PH-20"/>
    <property type="match status" value="1"/>
</dbReference>
<dbReference type="PIRSF" id="PIRSF038193">
    <property type="entry name" value="Hyaluronidase"/>
    <property type="match status" value="1"/>
</dbReference>
<keyword evidence="5 10" id="KW-0326">Glycosidase</keyword>